<evidence type="ECO:0000313" key="3">
    <source>
        <dbReference type="Proteomes" id="UP000000763"/>
    </source>
</evidence>
<reference evidence="3" key="2">
    <citation type="journal article" date="2008" name="Nucleic Acids Res.">
        <title>The rice annotation project database (RAP-DB): 2008 update.</title>
        <authorList>
            <consortium name="The rice annotation project (RAP)"/>
        </authorList>
    </citation>
    <scope>GENOME REANNOTATION</scope>
    <source>
        <strain evidence="3">cv. Nipponbare</strain>
    </source>
</reference>
<proteinExistence type="predicted"/>
<evidence type="ECO:0000256" key="1">
    <source>
        <dbReference type="SAM" id="MobiDB-lite"/>
    </source>
</evidence>
<name>Q6ZA04_ORYSJ</name>
<dbReference type="Proteomes" id="UP000000763">
    <property type="component" value="Chromosome 8"/>
</dbReference>
<dbReference type="EMBL" id="AP004689">
    <property type="protein sequence ID" value="BAD05439.1"/>
    <property type="molecule type" value="Genomic_DNA"/>
</dbReference>
<reference evidence="3" key="1">
    <citation type="journal article" date="2005" name="Nature">
        <title>The map-based sequence of the rice genome.</title>
        <authorList>
            <consortium name="International rice genome sequencing project (IRGSP)"/>
            <person name="Matsumoto T."/>
            <person name="Wu J."/>
            <person name="Kanamori H."/>
            <person name="Katayose Y."/>
            <person name="Fujisawa M."/>
            <person name="Namiki N."/>
            <person name="Mizuno H."/>
            <person name="Yamamoto K."/>
            <person name="Antonio B.A."/>
            <person name="Baba T."/>
            <person name="Sakata K."/>
            <person name="Nagamura Y."/>
            <person name="Aoki H."/>
            <person name="Arikawa K."/>
            <person name="Arita K."/>
            <person name="Bito T."/>
            <person name="Chiden Y."/>
            <person name="Fujitsuka N."/>
            <person name="Fukunaka R."/>
            <person name="Hamada M."/>
            <person name="Harada C."/>
            <person name="Hayashi A."/>
            <person name="Hijishita S."/>
            <person name="Honda M."/>
            <person name="Hosokawa S."/>
            <person name="Ichikawa Y."/>
            <person name="Idonuma A."/>
            <person name="Iijima M."/>
            <person name="Ikeda M."/>
            <person name="Ikeno M."/>
            <person name="Ito K."/>
            <person name="Ito S."/>
            <person name="Ito T."/>
            <person name="Ito Y."/>
            <person name="Ito Y."/>
            <person name="Iwabuchi A."/>
            <person name="Kamiya K."/>
            <person name="Karasawa W."/>
            <person name="Kurita K."/>
            <person name="Katagiri S."/>
            <person name="Kikuta A."/>
            <person name="Kobayashi H."/>
            <person name="Kobayashi N."/>
            <person name="Machita K."/>
            <person name="Maehara T."/>
            <person name="Masukawa M."/>
            <person name="Mizubayashi T."/>
            <person name="Mukai Y."/>
            <person name="Nagasaki H."/>
            <person name="Nagata Y."/>
            <person name="Naito S."/>
            <person name="Nakashima M."/>
            <person name="Nakama Y."/>
            <person name="Nakamichi Y."/>
            <person name="Nakamura M."/>
            <person name="Meguro A."/>
            <person name="Negishi M."/>
            <person name="Ohta I."/>
            <person name="Ohta T."/>
            <person name="Okamoto M."/>
            <person name="Ono N."/>
            <person name="Saji S."/>
            <person name="Sakaguchi M."/>
            <person name="Sakai K."/>
            <person name="Shibata M."/>
            <person name="Shimokawa T."/>
            <person name="Song J."/>
            <person name="Takazaki Y."/>
            <person name="Terasawa K."/>
            <person name="Tsugane M."/>
            <person name="Tsuji K."/>
            <person name="Ueda S."/>
            <person name="Waki K."/>
            <person name="Yamagata H."/>
            <person name="Yamamoto M."/>
            <person name="Yamamoto S."/>
            <person name="Yamane H."/>
            <person name="Yoshiki S."/>
            <person name="Yoshihara R."/>
            <person name="Yukawa K."/>
            <person name="Zhong H."/>
            <person name="Yano M."/>
            <person name="Yuan Q."/>
            <person name="Ouyang S."/>
            <person name="Liu J."/>
            <person name="Jones K.M."/>
            <person name="Gansberger K."/>
            <person name="Moffat K."/>
            <person name="Hill J."/>
            <person name="Bera J."/>
            <person name="Fadrosh D."/>
            <person name="Jin S."/>
            <person name="Johri S."/>
            <person name="Kim M."/>
            <person name="Overton L."/>
            <person name="Reardon M."/>
            <person name="Tsitrin T."/>
            <person name="Vuong H."/>
            <person name="Weaver B."/>
            <person name="Ciecko A."/>
            <person name="Tallon L."/>
            <person name="Jackson J."/>
            <person name="Pai G."/>
            <person name="Aken S.V."/>
            <person name="Utterback T."/>
            <person name="Reidmuller S."/>
            <person name="Feldblyum T."/>
            <person name="Hsiao J."/>
            <person name="Zismann V."/>
            <person name="Iobst S."/>
            <person name="de Vazeille A.R."/>
            <person name="Buell C.R."/>
            <person name="Ying K."/>
            <person name="Li Y."/>
            <person name="Lu T."/>
            <person name="Huang Y."/>
            <person name="Zhao Q."/>
            <person name="Feng Q."/>
            <person name="Zhang L."/>
            <person name="Zhu J."/>
            <person name="Weng Q."/>
            <person name="Mu J."/>
            <person name="Lu Y."/>
            <person name="Fan D."/>
            <person name="Liu Y."/>
            <person name="Guan J."/>
            <person name="Zhang Y."/>
            <person name="Yu S."/>
            <person name="Liu X."/>
            <person name="Zhang Y."/>
            <person name="Hong G."/>
            <person name="Han B."/>
            <person name="Choisne N."/>
            <person name="Demange N."/>
            <person name="Orjeda G."/>
            <person name="Samain S."/>
            <person name="Cattolico L."/>
            <person name="Pelletier E."/>
            <person name="Couloux A."/>
            <person name="Segurens B."/>
            <person name="Wincker P."/>
            <person name="D'Hont A."/>
            <person name="Scarpelli C."/>
            <person name="Weissenbach J."/>
            <person name="Salanoubat M."/>
            <person name="Quetier F."/>
            <person name="Yu Y."/>
            <person name="Kim H.R."/>
            <person name="Rambo T."/>
            <person name="Currie J."/>
            <person name="Collura K."/>
            <person name="Luo M."/>
            <person name="Yang T."/>
            <person name="Ammiraju J.S.S."/>
            <person name="Engler F."/>
            <person name="Soderlund C."/>
            <person name="Wing R.A."/>
            <person name="Palmer L.E."/>
            <person name="de la Bastide M."/>
            <person name="Spiegel L."/>
            <person name="Nascimento L."/>
            <person name="Zutavern T."/>
            <person name="O'Shaughnessy A."/>
            <person name="Dike S."/>
            <person name="Dedhia N."/>
            <person name="Preston R."/>
            <person name="Balija V."/>
            <person name="McCombie W.R."/>
            <person name="Chow T."/>
            <person name="Chen H."/>
            <person name="Chung M."/>
            <person name="Chen C."/>
            <person name="Shaw J."/>
            <person name="Wu H."/>
            <person name="Hsiao K."/>
            <person name="Chao Y."/>
            <person name="Chu M."/>
            <person name="Cheng C."/>
            <person name="Hour A."/>
            <person name="Lee P."/>
            <person name="Lin S."/>
            <person name="Lin Y."/>
            <person name="Liou J."/>
            <person name="Liu S."/>
            <person name="Hsing Y."/>
            <person name="Raghuvanshi S."/>
            <person name="Mohanty A."/>
            <person name="Bharti A.K."/>
            <person name="Gaur A."/>
            <person name="Gupta V."/>
            <person name="Kumar D."/>
            <person name="Ravi V."/>
            <person name="Vij S."/>
            <person name="Kapur A."/>
            <person name="Khurana P."/>
            <person name="Khurana P."/>
            <person name="Khurana J.P."/>
            <person name="Tyagi A.K."/>
            <person name="Gaikwad K."/>
            <person name="Singh A."/>
            <person name="Dalal V."/>
            <person name="Srivastava S."/>
            <person name="Dixit A."/>
            <person name="Pal A.K."/>
            <person name="Ghazi I.A."/>
            <person name="Yadav M."/>
            <person name="Pandit A."/>
            <person name="Bhargava A."/>
            <person name="Sureshbabu K."/>
            <person name="Batra K."/>
            <person name="Sharma T.R."/>
            <person name="Mohapatra T."/>
            <person name="Singh N.K."/>
            <person name="Messing J."/>
            <person name="Nelson A.B."/>
            <person name="Fuks G."/>
            <person name="Kavchok S."/>
            <person name="Keizer G."/>
            <person name="Linton E."/>
            <person name="Llaca V."/>
            <person name="Song R."/>
            <person name="Tanyolac B."/>
            <person name="Young S."/>
            <person name="Ho-Il K."/>
            <person name="Hahn J.H."/>
            <person name="Sangsakoo G."/>
            <person name="Vanavichit A."/>
            <person name="de Mattos Luiz.A.T."/>
            <person name="Zimmer P.D."/>
            <person name="Malone G."/>
            <person name="Dellagostin O."/>
            <person name="de Oliveira A.C."/>
            <person name="Bevan M."/>
            <person name="Bancroft I."/>
            <person name="Minx P."/>
            <person name="Cordum H."/>
            <person name="Wilson R."/>
            <person name="Cheng Z."/>
            <person name="Jin W."/>
            <person name="Jiang J."/>
            <person name="Leong S.A."/>
            <person name="Iwama H."/>
            <person name="Gojobori T."/>
            <person name="Itoh T."/>
            <person name="Niimura Y."/>
            <person name="Fujii Y."/>
            <person name="Habara T."/>
            <person name="Sakai H."/>
            <person name="Sato Y."/>
            <person name="Wilson G."/>
            <person name="Kumar K."/>
            <person name="McCouch S."/>
            <person name="Juretic N."/>
            <person name="Hoen D."/>
            <person name="Wright S."/>
            <person name="Bruskiewich R."/>
            <person name="Bureau T."/>
            <person name="Miyao A."/>
            <person name="Hirochika H."/>
            <person name="Nishikawa T."/>
            <person name="Kadowaki K."/>
            <person name="Sugiura M."/>
            <person name="Burr B."/>
            <person name="Sasaki T."/>
        </authorList>
    </citation>
    <scope>NUCLEOTIDE SEQUENCE [LARGE SCALE GENOMIC DNA]</scope>
    <source>
        <strain evidence="3">cv. Nipponbare</strain>
    </source>
</reference>
<protein>
    <submittedName>
        <fullName evidence="2">Uncharacterized protein</fullName>
    </submittedName>
</protein>
<dbReference type="AlphaFoldDB" id="Q6ZA04"/>
<feature type="region of interest" description="Disordered" evidence="1">
    <location>
        <begin position="1"/>
        <end position="27"/>
    </location>
</feature>
<gene>
    <name evidence="2" type="primary">P0434E03.27</name>
</gene>
<accession>Q6ZA04</accession>
<evidence type="ECO:0000313" key="2">
    <source>
        <dbReference type="EMBL" id="BAD05439.1"/>
    </source>
</evidence>
<sequence>MATAQQRRRDGRMADGDGDAGLGVAGRARQRRDVTEFFQEVFHTKNPMGKIVRLQSLGIR</sequence>
<organism evidence="2 3">
    <name type="scientific">Oryza sativa subsp. japonica</name>
    <name type="common">Rice</name>
    <dbReference type="NCBI Taxonomy" id="39947"/>
    <lineage>
        <taxon>Eukaryota</taxon>
        <taxon>Viridiplantae</taxon>
        <taxon>Streptophyta</taxon>
        <taxon>Embryophyta</taxon>
        <taxon>Tracheophyta</taxon>
        <taxon>Spermatophyta</taxon>
        <taxon>Magnoliopsida</taxon>
        <taxon>Liliopsida</taxon>
        <taxon>Poales</taxon>
        <taxon>Poaceae</taxon>
        <taxon>BOP clade</taxon>
        <taxon>Oryzoideae</taxon>
        <taxon>Oryzeae</taxon>
        <taxon>Oryzinae</taxon>
        <taxon>Oryza</taxon>
        <taxon>Oryza sativa</taxon>
    </lineage>
</organism>